<comment type="caution">
    <text evidence="1">The sequence shown here is derived from an EMBL/GenBank/DDBJ whole genome shotgun (WGS) entry which is preliminary data.</text>
</comment>
<evidence type="ECO:0000313" key="1">
    <source>
        <dbReference type="EMBL" id="PKT79750.1"/>
    </source>
</evidence>
<dbReference type="InterPro" id="IPR016024">
    <property type="entry name" value="ARM-type_fold"/>
</dbReference>
<dbReference type="Gene3D" id="1.25.10.90">
    <property type="match status" value="1"/>
</dbReference>
<accession>A0A2N3PHC0</accession>
<evidence type="ECO:0008006" key="3">
    <source>
        <dbReference type="Google" id="ProtNLM"/>
    </source>
</evidence>
<sequence>MLLCVQVLPLMQSLQKSIKNSLRQELLALKDLKHQNFCVKLLPNLEKSKIIGVKTKPIRDLAKRVFKTSLTEYLNDSSPNVYFEENLLECYILALYLQKQWNPKLIHTFVLRIDNWWVCDSFCATLKGLDEVRLWELVMPYLNTQSPYVLRFGIVMLLKTQEIPKALLCLSKIKHKDYYVQMAIAWVISVHFIHDSNIVLEFLEKKRFTTWIHNKAIQKICESLRASIEDKQRVKALFIQSKNPNR</sequence>
<name>A0A2N3PHC0_9HELI</name>
<dbReference type="CDD" id="cd06561">
    <property type="entry name" value="AlkD_like"/>
    <property type="match status" value="1"/>
</dbReference>
<dbReference type="PANTHER" id="PTHR34070:SF1">
    <property type="entry name" value="DNA ALKYLATION REPAIR PROTEIN"/>
    <property type="match status" value="1"/>
</dbReference>
<dbReference type="AlphaFoldDB" id="A0A2N3PHC0"/>
<organism evidence="1 2">
    <name type="scientific">Helicobacter winghamensis</name>
    <dbReference type="NCBI Taxonomy" id="157268"/>
    <lineage>
        <taxon>Bacteria</taxon>
        <taxon>Pseudomonadati</taxon>
        <taxon>Campylobacterota</taxon>
        <taxon>Epsilonproteobacteria</taxon>
        <taxon>Campylobacterales</taxon>
        <taxon>Helicobacteraceae</taxon>
        <taxon>Helicobacter</taxon>
    </lineage>
</organism>
<dbReference type="InterPro" id="IPR014825">
    <property type="entry name" value="DNA_alkylation"/>
</dbReference>
<dbReference type="Pfam" id="PF08713">
    <property type="entry name" value="DNA_alkylation"/>
    <property type="match status" value="1"/>
</dbReference>
<dbReference type="STRING" id="556267.HWAG_01376"/>
<dbReference type="OrthoDB" id="9797095at2"/>
<reference evidence="1 2" key="1">
    <citation type="submission" date="2016-07" db="EMBL/GenBank/DDBJ databases">
        <title>Detection of Helicobacter winghamensis from caecal content of red fox (Vulpes vulpes).</title>
        <authorList>
            <person name="Zanoni R.G."/>
            <person name="Florio D."/>
            <person name="Caffara M."/>
            <person name="Renzi M."/>
            <person name="Parisi A."/>
            <person name="Pasquali F."/>
            <person name="Manfreda G."/>
        </authorList>
    </citation>
    <scope>NUCLEOTIDE SEQUENCE [LARGE SCALE GENOMIC DNA]</scope>
    <source>
        <strain evidence="1 2">295_13</strain>
    </source>
</reference>
<dbReference type="Proteomes" id="UP000233350">
    <property type="component" value="Unassembled WGS sequence"/>
</dbReference>
<dbReference type="EMBL" id="MBPK01000046">
    <property type="protein sequence ID" value="PKT79750.1"/>
    <property type="molecule type" value="Genomic_DNA"/>
</dbReference>
<dbReference type="RefSeq" id="WP_040498771.1">
    <property type="nucleotide sequence ID" value="NZ_CABKOI010000019.1"/>
</dbReference>
<proteinExistence type="predicted"/>
<gene>
    <name evidence="1" type="ORF">BCM31_05355</name>
</gene>
<keyword evidence="2" id="KW-1185">Reference proteome</keyword>
<dbReference type="SUPFAM" id="SSF48371">
    <property type="entry name" value="ARM repeat"/>
    <property type="match status" value="1"/>
</dbReference>
<dbReference type="PANTHER" id="PTHR34070">
    <property type="entry name" value="ARMADILLO-TYPE FOLD"/>
    <property type="match status" value="1"/>
</dbReference>
<evidence type="ECO:0000313" key="2">
    <source>
        <dbReference type="Proteomes" id="UP000233350"/>
    </source>
</evidence>
<protein>
    <recommendedName>
        <fullName evidence="3">DNA alkylation repair protein</fullName>
    </recommendedName>
</protein>